<comment type="caution">
    <text evidence="2">The sequence shown here is derived from an EMBL/GenBank/DDBJ whole genome shotgun (WGS) entry which is preliminary data.</text>
</comment>
<protein>
    <submittedName>
        <fullName evidence="2">Glycerophosphodiester phosphodiesterase</fullName>
    </submittedName>
</protein>
<dbReference type="RefSeq" id="WP_326085713.1">
    <property type="nucleotide sequence ID" value="NZ_JARLKZ010000002.1"/>
</dbReference>
<dbReference type="PANTHER" id="PTHR46211">
    <property type="entry name" value="GLYCEROPHOSPHORYL DIESTER PHOSPHODIESTERASE"/>
    <property type="match status" value="1"/>
</dbReference>
<evidence type="ECO:0000259" key="1">
    <source>
        <dbReference type="PROSITE" id="PS51704"/>
    </source>
</evidence>
<gene>
    <name evidence="2" type="ORF">P4H66_03300</name>
</gene>
<dbReference type="EMBL" id="JARLKZ010000002">
    <property type="protein sequence ID" value="MEC0238896.1"/>
    <property type="molecule type" value="Genomic_DNA"/>
</dbReference>
<dbReference type="PANTHER" id="PTHR46211:SF14">
    <property type="entry name" value="GLYCEROPHOSPHODIESTER PHOSPHODIESTERASE"/>
    <property type="match status" value="1"/>
</dbReference>
<dbReference type="Pfam" id="PF03009">
    <property type="entry name" value="GDPD"/>
    <property type="match status" value="1"/>
</dbReference>
<organism evidence="2 3">
    <name type="scientific">Paenibacillus dokdonensis</name>
    <dbReference type="NCBI Taxonomy" id="2567944"/>
    <lineage>
        <taxon>Bacteria</taxon>
        <taxon>Bacillati</taxon>
        <taxon>Bacillota</taxon>
        <taxon>Bacilli</taxon>
        <taxon>Bacillales</taxon>
        <taxon>Paenibacillaceae</taxon>
        <taxon>Paenibacillus</taxon>
    </lineage>
</organism>
<dbReference type="InterPro" id="IPR017946">
    <property type="entry name" value="PLC-like_Pdiesterase_TIM-brl"/>
</dbReference>
<dbReference type="Gene3D" id="3.20.20.190">
    <property type="entry name" value="Phosphatidylinositol (PI) phosphodiesterase"/>
    <property type="match status" value="1"/>
</dbReference>
<dbReference type="SUPFAM" id="SSF51695">
    <property type="entry name" value="PLC-like phosphodiesterases"/>
    <property type="match status" value="1"/>
</dbReference>
<evidence type="ECO:0000313" key="3">
    <source>
        <dbReference type="Proteomes" id="UP001344632"/>
    </source>
</evidence>
<keyword evidence="3" id="KW-1185">Reference proteome</keyword>
<sequence>MKQPLIIAHTGCEGTPDNTLESCLAGKNAGCDILEVDVQATKDGVCVLFHDNHPAFSSFTYEELMQQNPLQLEAGRHLERLENVLLEWKENPVSFNLDIKNDDAVLPALELLKYLNMWDQIYFTGATDLIMATPFHSRIMWNTPSELGKMESAQYEAAAHDICARVKQAGCAGINVDYSSCRASLVRIAHEHDLQVWIYTLSDGTGFETFAVMNVDAVSTLDVSGLVALRIQMQQDQR</sequence>
<feature type="domain" description="GP-PDE" evidence="1">
    <location>
        <begin position="4"/>
        <end position="230"/>
    </location>
</feature>
<dbReference type="CDD" id="cd08556">
    <property type="entry name" value="GDPD"/>
    <property type="match status" value="1"/>
</dbReference>
<reference evidence="2 3" key="1">
    <citation type="submission" date="2023-03" db="EMBL/GenBank/DDBJ databases">
        <title>Bacillus Genome Sequencing.</title>
        <authorList>
            <person name="Dunlap C."/>
        </authorList>
    </citation>
    <scope>NUCLEOTIDE SEQUENCE [LARGE SCALE GENOMIC DNA]</scope>
    <source>
        <strain evidence="2 3">BD-525</strain>
    </source>
</reference>
<dbReference type="PROSITE" id="PS51704">
    <property type="entry name" value="GP_PDE"/>
    <property type="match status" value="1"/>
</dbReference>
<dbReference type="InterPro" id="IPR030395">
    <property type="entry name" value="GP_PDE_dom"/>
</dbReference>
<name>A0ABU6GGP4_9BACL</name>
<evidence type="ECO:0000313" key="2">
    <source>
        <dbReference type="EMBL" id="MEC0238896.1"/>
    </source>
</evidence>
<proteinExistence type="predicted"/>
<dbReference type="Proteomes" id="UP001344632">
    <property type="component" value="Unassembled WGS sequence"/>
</dbReference>
<accession>A0ABU6GGP4</accession>